<evidence type="ECO:0000313" key="2">
    <source>
        <dbReference type="EMBL" id="GBN20646.1"/>
    </source>
</evidence>
<comment type="caution">
    <text evidence="2">The sequence shown here is derived from an EMBL/GenBank/DDBJ whole genome shotgun (WGS) entry which is preliminary data.</text>
</comment>
<evidence type="ECO:0000256" key="1">
    <source>
        <dbReference type="SAM" id="MobiDB-lite"/>
    </source>
</evidence>
<organism evidence="2 3">
    <name type="scientific">Araneus ventricosus</name>
    <name type="common">Orbweaver spider</name>
    <name type="synonym">Epeira ventricosa</name>
    <dbReference type="NCBI Taxonomy" id="182803"/>
    <lineage>
        <taxon>Eukaryota</taxon>
        <taxon>Metazoa</taxon>
        <taxon>Ecdysozoa</taxon>
        <taxon>Arthropoda</taxon>
        <taxon>Chelicerata</taxon>
        <taxon>Arachnida</taxon>
        <taxon>Araneae</taxon>
        <taxon>Araneomorphae</taxon>
        <taxon>Entelegynae</taxon>
        <taxon>Araneoidea</taxon>
        <taxon>Araneidae</taxon>
        <taxon>Araneus</taxon>
    </lineage>
</organism>
<feature type="region of interest" description="Disordered" evidence="1">
    <location>
        <begin position="29"/>
        <end position="48"/>
    </location>
</feature>
<reference evidence="2 3" key="1">
    <citation type="journal article" date="2019" name="Sci. Rep.">
        <title>Orb-weaving spider Araneus ventricosus genome elucidates the spidroin gene catalogue.</title>
        <authorList>
            <person name="Kono N."/>
            <person name="Nakamura H."/>
            <person name="Ohtoshi R."/>
            <person name="Moran D.A.P."/>
            <person name="Shinohara A."/>
            <person name="Yoshida Y."/>
            <person name="Fujiwara M."/>
            <person name="Mori M."/>
            <person name="Tomita M."/>
            <person name="Arakawa K."/>
        </authorList>
    </citation>
    <scope>NUCLEOTIDE SEQUENCE [LARGE SCALE GENOMIC DNA]</scope>
</reference>
<accession>A0A4Y2M4I3</accession>
<evidence type="ECO:0000313" key="3">
    <source>
        <dbReference type="Proteomes" id="UP000499080"/>
    </source>
</evidence>
<dbReference type="AlphaFoldDB" id="A0A4Y2M4I3"/>
<sequence length="71" mass="7768">MEQGSIFGHAAPNKMGLEVENDINELEEGNSQELTTEEHTELHCDSQQRRCGGELVKGGGSEQQNTNLLAQ</sequence>
<feature type="compositionally biased region" description="Basic and acidic residues" evidence="1">
    <location>
        <begin position="36"/>
        <end position="48"/>
    </location>
</feature>
<dbReference type="Proteomes" id="UP000499080">
    <property type="component" value="Unassembled WGS sequence"/>
</dbReference>
<name>A0A4Y2M4I3_ARAVE</name>
<proteinExistence type="predicted"/>
<keyword evidence="3" id="KW-1185">Reference proteome</keyword>
<dbReference type="EMBL" id="BGPR01006643">
    <property type="protein sequence ID" value="GBN20646.1"/>
    <property type="molecule type" value="Genomic_DNA"/>
</dbReference>
<gene>
    <name evidence="2" type="ORF">AVEN_46239_1</name>
</gene>
<protein>
    <submittedName>
        <fullName evidence="2">Uncharacterized protein</fullName>
    </submittedName>
</protein>